<sequence>MFRLMEGGSIYDIYTYEYAGVNPETGAAQWYMDVKDENGNISREITEDYTRASKYEQGSTLPDFQGGFSMDFAYKGFDLAIGTSFQIGGKVYDSMYAGFMHAGSNLGANWHKDILNAWTPENKNTDVPIMDGSQNNNAQSSRFFIDASYFNIRNLSLGYTFPKQWMKVISANSARVYVSADNVALFSKRKGMDPRQYAYGYADANYSAIRSLSFGVNLVF</sequence>
<protein>
    <submittedName>
        <fullName evidence="1">Protein containing TonB-dependent receptor, beta-barrel domain protein</fullName>
    </submittedName>
</protein>
<name>J9FVD4_9ZZZZ</name>
<evidence type="ECO:0000313" key="1">
    <source>
        <dbReference type="EMBL" id="EJW91339.1"/>
    </source>
</evidence>
<gene>
    <name evidence="1" type="ORF">EVA_20569</name>
</gene>
<dbReference type="EMBL" id="AMCI01008247">
    <property type="protein sequence ID" value="EJW91339.1"/>
    <property type="molecule type" value="Genomic_DNA"/>
</dbReference>
<accession>J9FVD4</accession>
<reference evidence="1" key="1">
    <citation type="journal article" date="2012" name="PLoS ONE">
        <title>Gene sets for utilization of primary and secondary nutrition supplies in the distal gut of endangered iberian lynx.</title>
        <authorList>
            <person name="Alcaide M."/>
            <person name="Messina E."/>
            <person name="Richter M."/>
            <person name="Bargiela R."/>
            <person name="Peplies J."/>
            <person name="Huws S.A."/>
            <person name="Newbold C.J."/>
            <person name="Golyshin P.N."/>
            <person name="Simon M.A."/>
            <person name="Lopez G."/>
            <person name="Yakimov M.M."/>
            <person name="Ferrer M."/>
        </authorList>
    </citation>
    <scope>NUCLEOTIDE SEQUENCE</scope>
</reference>
<keyword evidence="1" id="KW-0675">Receptor</keyword>
<organism evidence="1">
    <name type="scientific">gut metagenome</name>
    <dbReference type="NCBI Taxonomy" id="749906"/>
    <lineage>
        <taxon>unclassified sequences</taxon>
        <taxon>metagenomes</taxon>
        <taxon>organismal metagenomes</taxon>
    </lineage>
</organism>
<proteinExistence type="predicted"/>
<dbReference type="AlphaFoldDB" id="J9FVD4"/>
<comment type="caution">
    <text evidence="1">The sequence shown here is derived from an EMBL/GenBank/DDBJ whole genome shotgun (WGS) entry which is preliminary data.</text>
</comment>